<evidence type="ECO:0000256" key="6">
    <source>
        <dbReference type="ARBA" id="ARBA00023242"/>
    </source>
</evidence>
<keyword evidence="4 7" id="KW-0010">Activator</keyword>
<proteinExistence type="inferred from homology"/>
<keyword evidence="6 7" id="KW-0539">Nucleus</keyword>
<evidence type="ECO:0000256" key="1">
    <source>
        <dbReference type="ARBA" id="ARBA00004123"/>
    </source>
</evidence>
<dbReference type="AlphaFoldDB" id="A0A1X2GQ03"/>
<dbReference type="PANTHER" id="PTHR35041:SF4">
    <property type="entry name" value="MEDIATOR OF RNA POLYMERASE II TRANSCRIPTION SUBUNIT 1"/>
    <property type="match status" value="1"/>
</dbReference>
<reference evidence="9 10" key="1">
    <citation type="submission" date="2016-07" db="EMBL/GenBank/DDBJ databases">
        <title>Pervasive Adenine N6-methylation of Active Genes in Fungi.</title>
        <authorList>
            <consortium name="DOE Joint Genome Institute"/>
            <person name="Mondo S.J."/>
            <person name="Dannebaum R.O."/>
            <person name="Kuo R.C."/>
            <person name="Labutti K."/>
            <person name="Haridas S."/>
            <person name="Kuo A."/>
            <person name="Salamov A."/>
            <person name="Ahrendt S.R."/>
            <person name="Lipzen A."/>
            <person name="Sullivan W."/>
            <person name="Andreopoulos W.B."/>
            <person name="Clum A."/>
            <person name="Lindquist E."/>
            <person name="Daum C."/>
            <person name="Ramamoorthy G.K."/>
            <person name="Gryganskyi A."/>
            <person name="Culley D."/>
            <person name="Magnuson J.K."/>
            <person name="James T.Y."/>
            <person name="O'Malley M.A."/>
            <person name="Stajich J.E."/>
            <person name="Spatafora J.W."/>
            <person name="Visel A."/>
            <person name="Grigoriev I.V."/>
        </authorList>
    </citation>
    <scope>NUCLEOTIDE SEQUENCE [LARGE SCALE GENOMIC DNA]</scope>
    <source>
        <strain evidence="9 10">NRRL 3301</strain>
    </source>
</reference>
<dbReference type="GO" id="GO:0045944">
    <property type="term" value="P:positive regulation of transcription by RNA polymerase II"/>
    <property type="evidence" value="ECO:0007669"/>
    <property type="project" value="UniProtKB-ARBA"/>
</dbReference>
<evidence type="ECO:0000259" key="8">
    <source>
        <dbReference type="Pfam" id="PF10744"/>
    </source>
</evidence>
<dbReference type="GO" id="GO:0016592">
    <property type="term" value="C:mediator complex"/>
    <property type="evidence" value="ECO:0007669"/>
    <property type="project" value="InterPro"/>
</dbReference>
<feature type="domain" description="Mediator complex subunit Med1" evidence="8">
    <location>
        <begin position="135"/>
        <end position="527"/>
    </location>
</feature>
<evidence type="ECO:0000256" key="5">
    <source>
        <dbReference type="ARBA" id="ARBA00023163"/>
    </source>
</evidence>
<keyword evidence="10" id="KW-1185">Reference proteome</keyword>
<evidence type="ECO:0000313" key="9">
    <source>
        <dbReference type="EMBL" id="ORX58903.1"/>
    </source>
</evidence>
<protein>
    <recommendedName>
        <fullName evidence="7">Mediator of RNA polymerase II transcription subunit 1</fullName>
    </recommendedName>
    <alternativeName>
        <fullName evidence="7">Mediator complex subunit 1</fullName>
    </alternativeName>
</protein>
<comment type="subcellular location">
    <subcellularLocation>
        <location evidence="1 7">Nucleus</location>
    </subcellularLocation>
</comment>
<keyword evidence="5 7" id="KW-0804">Transcription</keyword>
<gene>
    <name evidence="9" type="ORF">DM01DRAFT_1333519</name>
</gene>
<evidence type="ECO:0000256" key="2">
    <source>
        <dbReference type="ARBA" id="ARBA00006210"/>
    </source>
</evidence>
<evidence type="ECO:0000256" key="3">
    <source>
        <dbReference type="ARBA" id="ARBA00023015"/>
    </source>
</evidence>
<dbReference type="GO" id="GO:0003712">
    <property type="term" value="F:transcription coregulator activity"/>
    <property type="evidence" value="ECO:0007669"/>
    <property type="project" value="InterPro"/>
</dbReference>
<dbReference type="Proteomes" id="UP000242146">
    <property type="component" value="Unassembled WGS sequence"/>
</dbReference>
<dbReference type="PANTHER" id="PTHR35041">
    <property type="entry name" value="MEDIATOR OF RNA POLYMERASE II TRANSCRIPTION SUBUNIT 1"/>
    <property type="match status" value="1"/>
</dbReference>
<dbReference type="InterPro" id="IPR019680">
    <property type="entry name" value="Mediator_Med1"/>
</dbReference>
<name>A0A1X2GQ03_9FUNG</name>
<accession>A0A1X2GQ03</accession>
<comment type="similarity">
    <text evidence="2 7">Belongs to the Mediator complex subunit 1 family.</text>
</comment>
<dbReference type="OrthoDB" id="2281547at2759"/>
<dbReference type="STRING" id="101127.A0A1X2GQ03"/>
<sequence length="593" mass="66485">MSNEKRSSINTSIFEVQNSLHDFQSRLPSLTKTSNATTAGNDVHAFGPVNIDKVRHEFKQQIDQLRSICSQFESDVGDMMSAGTDPAFKKHFTQLKDQATLQSTVLLIDQQLQQSASCLDKALNNKPAYSAQDKADQLEKLAKSMGLVSFIDTSQQDELGKSVTTITLGGTAIVIDIDIQSGGHVQRAKVTFVPEHLQNDQDEKLDSLLTSHLQENHTSRFKQNLEMLALLDRLNVAHAPMDFFVTVRHLFQDLKTITEQESLQVSNQLSQVLMEGHGIPCLNLSSPGIAITYWMTQKTLKTCDWDQVAKDMEQNKRPLGLLPACSLIIGFEASMTQRQYLPPERSSYLVDFQEAEETILHDGSGLKIIHEPKSPSFMPPLRFVKPSSATTKAPTIPVRFVAKLPTPLPASDTVIQKIMEMTGMANKKESMPVTVPLERSSALSLEELLIHGFLVDDDKSAPFRSTSLTWLKTSDESLDQQYEWLAYTGSTGKLIHRIPFQHPAQLFGIVQVLRQQHMFNDLFHTLFNDNTYTAGKKLAKPNKSVSLDHILHSKFCLTHRTKTRLTFFLLLTDWNSGARRTGATCRSDKRECA</sequence>
<comment type="caution">
    <text evidence="9">The sequence shown here is derived from an EMBL/GenBank/DDBJ whole genome shotgun (WGS) entry which is preliminary data.</text>
</comment>
<dbReference type="EMBL" id="MCGT01000006">
    <property type="protein sequence ID" value="ORX58903.1"/>
    <property type="molecule type" value="Genomic_DNA"/>
</dbReference>
<organism evidence="9 10">
    <name type="scientific">Hesseltinella vesiculosa</name>
    <dbReference type="NCBI Taxonomy" id="101127"/>
    <lineage>
        <taxon>Eukaryota</taxon>
        <taxon>Fungi</taxon>
        <taxon>Fungi incertae sedis</taxon>
        <taxon>Mucoromycota</taxon>
        <taxon>Mucoromycotina</taxon>
        <taxon>Mucoromycetes</taxon>
        <taxon>Mucorales</taxon>
        <taxon>Cunninghamellaceae</taxon>
        <taxon>Hesseltinella</taxon>
    </lineage>
</organism>
<evidence type="ECO:0000256" key="4">
    <source>
        <dbReference type="ARBA" id="ARBA00023159"/>
    </source>
</evidence>
<evidence type="ECO:0000256" key="7">
    <source>
        <dbReference type="RuleBase" id="RU364059"/>
    </source>
</evidence>
<keyword evidence="3 7" id="KW-0805">Transcription regulation</keyword>
<dbReference type="Pfam" id="PF10744">
    <property type="entry name" value="Med1"/>
    <property type="match status" value="1"/>
</dbReference>
<comment type="function">
    <text evidence="7">Component of the Mediator complex, a coactivator involved in the regulated transcription of nearly all RNA polymerase II-dependent genes. Mediator functions as a bridge to convey information from gene-specific regulatory proteins to the basal RNA polymerase II transcription machinery. Mediator is recruited to promoters by direct interactions with regulatory proteins and serves as a scaffold for the assembly of a functional preinitiation complex with RNA polymerase II and the general transcription factors.</text>
</comment>
<evidence type="ECO:0000313" key="10">
    <source>
        <dbReference type="Proteomes" id="UP000242146"/>
    </source>
</evidence>